<sequence>MARCRATSGSTRWGCRTRRARAGSSSPSGWPTAR</sequence>
<name>A0A0A9HQZ9_ARUDO</name>
<evidence type="ECO:0000256" key="1">
    <source>
        <dbReference type="SAM" id="MobiDB-lite"/>
    </source>
</evidence>
<organism evidence="2">
    <name type="scientific">Arundo donax</name>
    <name type="common">Giant reed</name>
    <name type="synonym">Donax arundinaceus</name>
    <dbReference type="NCBI Taxonomy" id="35708"/>
    <lineage>
        <taxon>Eukaryota</taxon>
        <taxon>Viridiplantae</taxon>
        <taxon>Streptophyta</taxon>
        <taxon>Embryophyta</taxon>
        <taxon>Tracheophyta</taxon>
        <taxon>Spermatophyta</taxon>
        <taxon>Magnoliopsida</taxon>
        <taxon>Liliopsida</taxon>
        <taxon>Poales</taxon>
        <taxon>Poaceae</taxon>
        <taxon>PACMAD clade</taxon>
        <taxon>Arundinoideae</taxon>
        <taxon>Arundineae</taxon>
        <taxon>Arundo</taxon>
    </lineage>
</organism>
<proteinExistence type="predicted"/>
<reference evidence="2" key="2">
    <citation type="journal article" date="2015" name="Data Brief">
        <title>Shoot transcriptome of the giant reed, Arundo donax.</title>
        <authorList>
            <person name="Barrero R.A."/>
            <person name="Guerrero F.D."/>
            <person name="Moolhuijzen P."/>
            <person name="Goolsby J.A."/>
            <person name="Tidwell J."/>
            <person name="Bellgard S.E."/>
            <person name="Bellgard M.I."/>
        </authorList>
    </citation>
    <scope>NUCLEOTIDE SEQUENCE</scope>
    <source>
        <tissue evidence="2">Shoot tissue taken approximately 20 cm above the soil surface</tissue>
    </source>
</reference>
<feature type="region of interest" description="Disordered" evidence="1">
    <location>
        <begin position="1"/>
        <end position="34"/>
    </location>
</feature>
<dbReference type="EMBL" id="GBRH01160565">
    <property type="protein sequence ID" value="JAE37331.1"/>
    <property type="molecule type" value="Transcribed_RNA"/>
</dbReference>
<dbReference type="AlphaFoldDB" id="A0A0A9HQZ9"/>
<feature type="compositionally biased region" description="Low complexity" evidence="1">
    <location>
        <begin position="22"/>
        <end position="34"/>
    </location>
</feature>
<reference evidence="2" key="1">
    <citation type="submission" date="2014-09" db="EMBL/GenBank/DDBJ databases">
        <authorList>
            <person name="Magalhaes I.L.F."/>
            <person name="Oliveira U."/>
            <person name="Santos F.R."/>
            <person name="Vidigal T.H.D.A."/>
            <person name="Brescovit A.D."/>
            <person name="Santos A.J."/>
        </authorList>
    </citation>
    <scope>NUCLEOTIDE SEQUENCE</scope>
    <source>
        <tissue evidence="2">Shoot tissue taken approximately 20 cm above the soil surface</tissue>
    </source>
</reference>
<accession>A0A0A9HQZ9</accession>
<evidence type="ECO:0000313" key="2">
    <source>
        <dbReference type="EMBL" id="JAE37331.1"/>
    </source>
</evidence>
<protein>
    <submittedName>
        <fullName evidence="2">Uncharacterized protein</fullName>
    </submittedName>
</protein>